<dbReference type="PANTHER" id="PTHR28283:SF1">
    <property type="entry name" value="3',5'-CYCLIC-NUCLEOTIDE PHOSPHODIESTERASE 1"/>
    <property type="match status" value="1"/>
</dbReference>
<dbReference type="InterPro" id="IPR000396">
    <property type="entry name" value="Pdiesterase2"/>
</dbReference>
<dbReference type="PANTHER" id="PTHR28283">
    <property type="entry name" value="3',5'-CYCLIC-NUCLEOTIDE PHOSPHODIESTERASE 1"/>
    <property type="match status" value="1"/>
</dbReference>
<dbReference type="GO" id="GO:0006198">
    <property type="term" value="P:cAMP catabolic process"/>
    <property type="evidence" value="ECO:0007669"/>
    <property type="project" value="InterPro"/>
</dbReference>
<organism evidence="2 3">
    <name type="scientific">Leucocoprinus birnbaumii</name>
    <dbReference type="NCBI Taxonomy" id="56174"/>
    <lineage>
        <taxon>Eukaryota</taxon>
        <taxon>Fungi</taxon>
        <taxon>Dikarya</taxon>
        <taxon>Basidiomycota</taxon>
        <taxon>Agaricomycotina</taxon>
        <taxon>Agaricomycetes</taxon>
        <taxon>Agaricomycetidae</taxon>
        <taxon>Agaricales</taxon>
        <taxon>Agaricineae</taxon>
        <taxon>Agaricaceae</taxon>
        <taxon>Leucocoprinus</taxon>
    </lineage>
</organism>
<dbReference type="Gene3D" id="3.60.15.10">
    <property type="entry name" value="Ribonuclease Z/Hydroxyacylglutathione hydrolase-like"/>
    <property type="match status" value="1"/>
</dbReference>
<sequence>MLKPHQHDRRQRTLDNHQQKHISQRHKTRMTSVFDVVVVGSGGGPDETNLTAFLLKTAEAKWEDGIIALDAGSGQGALRQLLKQNPELFKWRPDATDQGKARAHNANEIYSFLRSYLITHAHLDHVNSLVISAGSLSGPRKNIYATKPVLQDIEAIFSDRLWPNLASWTDSEEEHKLLYKPLEADGEYKNIHTDISVRTFPLSHGTYQDDPYTSSAFCIRHDPSSTEFIFFGDVEPDSVTKTPRNIDIWRVVAPKIPNTLKAIFIECSWPSGRADDTLYGHLTPEHLVAELVALAKEVVKYRKSEQALKTSPRPARKRQKPTLLATTNF</sequence>
<dbReference type="EMBL" id="JANIEX010000064">
    <property type="protein sequence ID" value="KAJ3574557.1"/>
    <property type="molecule type" value="Genomic_DNA"/>
</dbReference>
<dbReference type="GO" id="GO:0004115">
    <property type="term" value="F:3',5'-cyclic-AMP phosphodiesterase activity"/>
    <property type="evidence" value="ECO:0007669"/>
    <property type="project" value="InterPro"/>
</dbReference>
<protein>
    <recommendedName>
        <fullName evidence="4">3',5'-cyclic-nucleotide phosphodiesterase</fullName>
    </recommendedName>
</protein>
<evidence type="ECO:0000313" key="3">
    <source>
        <dbReference type="Proteomes" id="UP001213000"/>
    </source>
</evidence>
<feature type="compositionally biased region" description="Basic residues" evidence="1">
    <location>
        <begin position="1"/>
        <end position="10"/>
    </location>
</feature>
<comment type="caution">
    <text evidence="2">The sequence shown here is derived from an EMBL/GenBank/DDBJ whole genome shotgun (WGS) entry which is preliminary data.</text>
</comment>
<evidence type="ECO:0000256" key="1">
    <source>
        <dbReference type="SAM" id="MobiDB-lite"/>
    </source>
</evidence>
<dbReference type="InterPro" id="IPR036866">
    <property type="entry name" value="RibonucZ/Hydroxyglut_hydro"/>
</dbReference>
<dbReference type="PRINTS" id="PR00388">
    <property type="entry name" value="PDIESTERASE2"/>
</dbReference>
<proteinExistence type="predicted"/>
<name>A0AAD5W0F9_9AGAR</name>
<dbReference type="CDD" id="cd07735">
    <property type="entry name" value="class_II_PDE_MBL-fold"/>
    <property type="match status" value="1"/>
</dbReference>
<dbReference type="Pfam" id="PF02112">
    <property type="entry name" value="PDEase_II"/>
    <property type="match status" value="1"/>
</dbReference>
<dbReference type="SUPFAM" id="SSF56281">
    <property type="entry name" value="Metallo-hydrolase/oxidoreductase"/>
    <property type="match status" value="1"/>
</dbReference>
<dbReference type="GO" id="GO:0047555">
    <property type="term" value="F:3',5'-cyclic-GMP phosphodiesterase activity"/>
    <property type="evidence" value="ECO:0007669"/>
    <property type="project" value="TreeGrafter"/>
</dbReference>
<gene>
    <name evidence="2" type="ORF">NP233_g1690</name>
</gene>
<keyword evidence="3" id="KW-1185">Reference proteome</keyword>
<dbReference type="AlphaFoldDB" id="A0AAD5W0F9"/>
<dbReference type="Proteomes" id="UP001213000">
    <property type="component" value="Unassembled WGS sequence"/>
</dbReference>
<reference evidence="2" key="1">
    <citation type="submission" date="2022-07" db="EMBL/GenBank/DDBJ databases">
        <title>Genome Sequence of Leucocoprinus birnbaumii.</title>
        <authorList>
            <person name="Buettner E."/>
        </authorList>
    </citation>
    <scope>NUCLEOTIDE SEQUENCE</scope>
    <source>
        <strain evidence="2">VT141</strain>
    </source>
</reference>
<accession>A0AAD5W0F9</accession>
<dbReference type="GO" id="GO:1902660">
    <property type="term" value="P:negative regulation of glucose mediated signaling pathway"/>
    <property type="evidence" value="ECO:0007669"/>
    <property type="project" value="TreeGrafter"/>
</dbReference>
<evidence type="ECO:0008006" key="4">
    <source>
        <dbReference type="Google" id="ProtNLM"/>
    </source>
</evidence>
<feature type="region of interest" description="Disordered" evidence="1">
    <location>
        <begin position="305"/>
        <end position="329"/>
    </location>
</feature>
<evidence type="ECO:0000313" key="2">
    <source>
        <dbReference type="EMBL" id="KAJ3574557.1"/>
    </source>
</evidence>
<feature type="region of interest" description="Disordered" evidence="1">
    <location>
        <begin position="1"/>
        <end position="26"/>
    </location>
</feature>